<feature type="compositionally biased region" description="Basic and acidic residues" evidence="7">
    <location>
        <begin position="14"/>
        <end position="30"/>
    </location>
</feature>
<evidence type="ECO:0000256" key="5">
    <source>
        <dbReference type="ARBA" id="ARBA00022679"/>
    </source>
</evidence>
<evidence type="ECO:0000256" key="6">
    <source>
        <dbReference type="ARBA" id="ARBA00023242"/>
    </source>
</evidence>
<keyword evidence="5" id="KW-0808">Transferase</keyword>
<evidence type="ECO:0000256" key="1">
    <source>
        <dbReference type="ARBA" id="ARBA00004123"/>
    </source>
</evidence>
<keyword evidence="9" id="KW-1185">Reference proteome</keyword>
<sequence length="181" mass="20528">MTEAASSIPPPPPEADRCQTGREDGDAEKAWKTSKQAVAKARWKLLRQVLKQKHVTGMHLQQVSVRRFASFNLFSVREDSRKATEGDHGTWVQYESIFYPQYSIFLRCNTGLLNVEDVLTSFDNTGNVCKGLLLLDGIFLFLMSFIVVGLSEFLSPLFSEIYTTVMAQTEVRRKQKESLKS</sequence>
<proteinExistence type="predicted"/>
<keyword evidence="6" id="KW-0539">Nucleus</keyword>
<evidence type="ECO:0000313" key="9">
    <source>
        <dbReference type="Proteomes" id="UP000694871"/>
    </source>
</evidence>
<comment type="subcellular location">
    <subcellularLocation>
        <location evidence="2">Cytoplasm</location>
    </subcellularLocation>
    <subcellularLocation>
        <location evidence="1">Nucleus</location>
    </subcellularLocation>
</comment>
<dbReference type="Proteomes" id="UP000694871">
    <property type="component" value="Unplaced"/>
</dbReference>
<keyword evidence="8" id="KW-1133">Transmembrane helix</keyword>
<keyword evidence="3" id="KW-0963">Cytoplasm</keyword>
<dbReference type="RefSeq" id="XP_015277496.1">
    <property type="nucleotide sequence ID" value="XM_015422010.1"/>
</dbReference>
<keyword evidence="8" id="KW-0812">Transmembrane</keyword>
<keyword evidence="4" id="KW-0489">Methyltransferase</keyword>
<dbReference type="PANTHER" id="PTHR13539:SF3">
    <property type="entry name" value="CALMODULIN-LYSINE N-METHYLTRANSFERASE"/>
    <property type="match status" value="1"/>
</dbReference>
<accession>A0ABM1KUV9</accession>
<dbReference type="Gene3D" id="3.40.50.150">
    <property type="entry name" value="Vaccinia Virus protein VP39"/>
    <property type="match status" value="1"/>
</dbReference>
<evidence type="ECO:0000256" key="4">
    <source>
        <dbReference type="ARBA" id="ARBA00022603"/>
    </source>
</evidence>
<dbReference type="InterPro" id="IPR025800">
    <property type="entry name" value="CaM-Lys-N-MeTrfase"/>
</dbReference>
<name>A0ABM1KUV9_GEKJA</name>
<dbReference type="InterPro" id="IPR029063">
    <property type="entry name" value="SAM-dependent_MTases_sf"/>
</dbReference>
<protein>
    <submittedName>
        <fullName evidence="10">Calmodulin-lysine N-methyltransferase-like</fullName>
    </submittedName>
</protein>
<evidence type="ECO:0000256" key="8">
    <source>
        <dbReference type="SAM" id="Phobius"/>
    </source>
</evidence>
<evidence type="ECO:0000256" key="7">
    <source>
        <dbReference type="SAM" id="MobiDB-lite"/>
    </source>
</evidence>
<keyword evidence="8" id="KW-0472">Membrane</keyword>
<evidence type="ECO:0000256" key="3">
    <source>
        <dbReference type="ARBA" id="ARBA00022490"/>
    </source>
</evidence>
<gene>
    <name evidence="10" type="primary">LOC107119521</name>
</gene>
<organism evidence="9 10">
    <name type="scientific">Gekko japonicus</name>
    <name type="common">Schlegel's Japanese gecko</name>
    <dbReference type="NCBI Taxonomy" id="146911"/>
    <lineage>
        <taxon>Eukaryota</taxon>
        <taxon>Metazoa</taxon>
        <taxon>Chordata</taxon>
        <taxon>Craniata</taxon>
        <taxon>Vertebrata</taxon>
        <taxon>Euteleostomi</taxon>
        <taxon>Lepidosauria</taxon>
        <taxon>Squamata</taxon>
        <taxon>Bifurcata</taxon>
        <taxon>Gekkota</taxon>
        <taxon>Gekkonidae</taxon>
        <taxon>Gekkoninae</taxon>
        <taxon>Gekko</taxon>
    </lineage>
</organism>
<dbReference type="GeneID" id="107119521"/>
<dbReference type="PANTHER" id="PTHR13539">
    <property type="entry name" value="CALMODULIN-LYSINE N-METHYLTRANSFERASE"/>
    <property type="match status" value="1"/>
</dbReference>
<evidence type="ECO:0000313" key="10">
    <source>
        <dbReference type="RefSeq" id="XP_015277496.1"/>
    </source>
</evidence>
<feature type="transmembrane region" description="Helical" evidence="8">
    <location>
        <begin position="131"/>
        <end position="150"/>
    </location>
</feature>
<feature type="region of interest" description="Disordered" evidence="7">
    <location>
        <begin position="1"/>
        <end position="30"/>
    </location>
</feature>
<reference evidence="10" key="1">
    <citation type="submission" date="2025-08" db="UniProtKB">
        <authorList>
            <consortium name="RefSeq"/>
        </authorList>
    </citation>
    <scope>IDENTIFICATION</scope>
</reference>
<evidence type="ECO:0000256" key="2">
    <source>
        <dbReference type="ARBA" id="ARBA00004496"/>
    </source>
</evidence>